<evidence type="ECO:0000313" key="6">
    <source>
        <dbReference type="EMBL" id="ONM54975.1"/>
    </source>
</evidence>
<accession>A0A1D6I4A8</accession>
<organism evidence="6">
    <name type="scientific">Zea mays</name>
    <name type="common">Maize</name>
    <dbReference type="NCBI Taxonomy" id="4577"/>
    <lineage>
        <taxon>Eukaryota</taxon>
        <taxon>Viridiplantae</taxon>
        <taxon>Streptophyta</taxon>
        <taxon>Embryophyta</taxon>
        <taxon>Tracheophyta</taxon>
        <taxon>Spermatophyta</taxon>
        <taxon>Magnoliopsida</taxon>
        <taxon>Liliopsida</taxon>
        <taxon>Poales</taxon>
        <taxon>Poaceae</taxon>
        <taxon>PACMAD clade</taxon>
        <taxon>Panicoideae</taxon>
        <taxon>Andropogonodae</taxon>
        <taxon>Andropogoneae</taxon>
        <taxon>Tripsacinae</taxon>
        <taxon>Zea</taxon>
    </lineage>
</organism>
<proteinExistence type="predicted"/>
<dbReference type="PANTHER" id="PTHR45719:SF5">
    <property type="entry name" value="BETA-GLUCURONOSYLTRANSFERASE GLCAT14B-LIKE"/>
    <property type="match status" value="1"/>
</dbReference>
<dbReference type="InterPro" id="IPR003406">
    <property type="entry name" value="Glyco_trans_14"/>
</dbReference>
<evidence type="ECO:0000256" key="2">
    <source>
        <dbReference type="ARBA" id="ARBA00022676"/>
    </source>
</evidence>
<evidence type="ECO:0000256" key="4">
    <source>
        <dbReference type="ARBA" id="ARBA00023136"/>
    </source>
</evidence>
<dbReference type="Pfam" id="PF02485">
    <property type="entry name" value="Branch"/>
    <property type="match status" value="1"/>
</dbReference>
<dbReference type="InterPro" id="IPR044610">
    <property type="entry name" value="GLCAT14A/B/C"/>
</dbReference>
<gene>
    <name evidence="6" type="ORF">ZEAMMB73_Zm00001d020473</name>
</gene>
<reference evidence="6" key="1">
    <citation type="submission" date="2015-12" db="EMBL/GenBank/DDBJ databases">
        <title>Update maize B73 reference genome by single molecule sequencing technologies.</title>
        <authorList>
            <consortium name="Maize Genome Sequencing Project"/>
            <person name="Ware D."/>
        </authorList>
    </citation>
    <scope>NUCLEOTIDE SEQUENCE [LARGE SCALE GENOMIC DNA]</scope>
    <source>
        <tissue evidence="6">Seedling</tissue>
    </source>
</reference>
<dbReference type="GO" id="GO:0015020">
    <property type="term" value="F:glucuronosyltransferase activity"/>
    <property type="evidence" value="ECO:0007669"/>
    <property type="project" value="InterPro"/>
</dbReference>
<name>A0A1D6I4A8_MAIZE</name>
<keyword evidence="2" id="KW-0328">Glycosyltransferase</keyword>
<dbReference type="PANTHER" id="PTHR45719">
    <property type="entry name" value="GLYCOSYLTRANSFERASE"/>
    <property type="match status" value="1"/>
</dbReference>
<evidence type="ECO:0000256" key="3">
    <source>
        <dbReference type="ARBA" id="ARBA00022679"/>
    </source>
</evidence>
<evidence type="ECO:0000256" key="5">
    <source>
        <dbReference type="ARBA" id="ARBA00023180"/>
    </source>
</evidence>
<dbReference type="OMA" id="HLANTYV"/>
<dbReference type="GO" id="GO:0016020">
    <property type="term" value="C:membrane"/>
    <property type="evidence" value="ECO:0007669"/>
    <property type="project" value="UniProtKB-SubCell"/>
</dbReference>
<comment type="subcellular location">
    <subcellularLocation>
        <location evidence="1">Membrane</location>
        <topology evidence="1">Single-pass type II membrane protein</topology>
    </subcellularLocation>
</comment>
<dbReference type="InParanoid" id="A0A1D6I4A8"/>
<dbReference type="SMR" id="A0A1D6I4A8"/>
<evidence type="ECO:0000256" key="1">
    <source>
        <dbReference type="ARBA" id="ARBA00004606"/>
    </source>
</evidence>
<sequence>MRAEERPTQGPMPKIAYLVSGSTGDGATLRRTLRALYHLANTYVVHLDLEVPAAERAELAAVIHIDPVYVRSVPGEL</sequence>
<keyword evidence="5" id="KW-0325">Glycoprotein</keyword>
<dbReference type="ExpressionAtlas" id="A0A1D6I4A8">
    <property type="expression patterns" value="baseline and differential"/>
</dbReference>
<dbReference type="EMBL" id="CM007650">
    <property type="protein sequence ID" value="ONM54975.1"/>
    <property type="molecule type" value="Genomic_DNA"/>
</dbReference>
<keyword evidence="4" id="KW-0472">Membrane</keyword>
<keyword evidence="3 6" id="KW-0808">Transferase</keyword>
<dbReference type="AlphaFoldDB" id="A0A1D6I4A8"/>
<protein>
    <submittedName>
        <fullName evidence="6">Beta-glucuronosyltransferase GlcAT14B</fullName>
    </submittedName>
</protein>